<sequence>MKNINKYDKLKKEFIKGWNTWNVRSMLSHVLMPYGIAVNIGLKEYREGGYLDEALTSRLSDREYVQRVDNSVEDLLPGAHSYDGRYTFITVKWKGIEIDVESACIDHEIYLRINTKANQKKQAAVVAEACLLWGKDGSINKSGNCIDIVCDQKKVSLKMLGTLADDKNIPSKSAYIAAVLFDYVYFYTGEDKNREEIDRIIQSNRQEYFDKLDKYGDLAKYYQTIQEVLAWNMIYEPQKDRVLTVTGRTWAVEWGGGVQHCWDMYFNGMMYSMEQKELAYMSIVEITREKTEEGFIPNCVAVNGFKTLDRSQPPVGSIALKEIYKKYNEDWIVELIFDDLLGWNTWYYENRQVKEGILGWGSKPYESRIDNYWESVGAGEFFGAALESGLDNSPMYDHIPMNKETNTLFLGDVGLTSLFIADAKALKELASVINRNDVIDILDSRIGKCSKGLSELWSAEHGIYLNYRTDKRCFDKQLSPTNFYSLLTDAIPRENAKEMIYKHLLNEDEFWGEWVLPSIAKDNPAFADQDYWRGRIWPPMNLLVYLGLKESEFDDIASQLADKSGNLIMKEWLVNKHIHENYCPISGEGCNKKNSEKFYCWGALLSYIVLLDRLD</sequence>
<dbReference type="GO" id="GO:0004573">
    <property type="term" value="F:Glc3Man9GlcNAc2 oligosaccharide glucosidase activity"/>
    <property type="evidence" value="ECO:0007669"/>
    <property type="project" value="InterPro"/>
</dbReference>
<dbReference type="EMBL" id="BRLB01000008">
    <property type="protein sequence ID" value="GKX30176.1"/>
    <property type="molecule type" value="Genomic_DNA"/>
</dbReference>
<keyword evidence="6" id="KW-1185">Reference proteome</keyword>
<accession>A0A9W5YCR3</accession>
<name>A0A9W5YCR3_9FIRM</name>
<dbReference type="Pfam" id="PF22422">
    <property type="entry name" value="MGH1-like_GH"/>
    <property type="match status" value="1"/>
</dbReference>
<keyword evidence="3" id="KW-0326">Glycosidase</keyword>
<dbReference type="InterPro" id="IPR012341">
    <property type="entry name" value="6hp_glycosidase-like_sf"/>
</dbReference>
<dbReference type="Gene3D" id="1.50.10.10">
    <property type="match status" value="1"/>
</dbReference>
<dbReference type="PANTHER" id="PTHR10412:SF11">
    <property type="entry name" value="MANNOSYL-OLIGOSACCHARIDE GLUCOSIDASE"/>
    <property type="match status" value="1"/>
</dbReference>
<comment type="similarity">
    <text evidence="1">Belongs to the glycosyl hydrolase 63 family.</text>
</comment>
<evidence type="ECO:0000313" key="6">
    <source>
        <dbReference type="Proteomes" id="UP001144256"/>
    </source>
</evidence>
<protein>
    <recommendedName>
        <fullName evidence="4">Mannosylglycerate hydrolase MGH1-like glycoside hydrolase domain-containing protein</fullName>
    </recommendedName>
</protein>
<feature type="domain" description="Mannosylglycerate hydrolase MGH1-like glycoside hydrolase" evidence="4">
    <location>
        <begin position="261"/>
        <end position="595"/>
    </location>
</feature>
<evidence type="ECO:0000313" key="5">
    <source>
        <dbReference type="EMBL" id="GKX30176.1"/>
    </source>
</evidence>
<evidence type="ECO:0000256" key="2">
    <source>
        <dbReference type="ARBA" id="ARBA00022801"/>
    </source>
</evidence>
<evidence type="ECO:0000256" key="3">
    <source>
        <dbReference type="ARBA" id="ARBA00023295"/>
    </source>
</evidence>
<evidence type="ECO:0000256" key="1">
    <source>
        <dbReference type="ARBA" id="ARBA00010833"/>
    </source>
</evidence>
<dbReference type="Proteomes" id="UP001144256">
    <property type="component" value="Unassembled WGS sequence"/>
</dbReference>
<dbReference type="SUPFAM" id="SSF48208">
    <property type="entry name" value="Six-hairpin glycosidases"/>
    <property type="match status" value="1"/>
</dbReference>
<dbReference type="GO" id="GO:0006487">
    <property type="term" value="P:protein N-linked glycosylation"/>
    <property type="evidence" value="ECO:0007669"/>
    <property type="project" value="TreeGrafter"/>
</dbReference>
<dbReference type="InterPro" id="IPR004888">
    <property type="entry name" value="Glycoside_hydrolase_63"/>
</dbReference>
<dbReference type="PANTHER" id="PTHR10412">
    <property type="entry name" value="MANNOSYL-OLIGOSACCHARIDE GLUCOSIDASE"/>
    <property type="match status" value="1"/>
</dbReference>
<proteinExistence type="inferred from homology"/>
<evidence type="ECO:0000259" key="4">
    <source>
        <dbReference type="Pfam" id="PF22422"/>
    </source>
</evidence>
<reference evidence="5" key="1">
    <citation type="submission" date="2022-06" db="EMBL/GenBank/DDBJ databases">
        <title>Vallitalea longa sp. nov., an anaerobic bacterium isolated from marine sediment.</title>
        <authorList>
            <person name="Hirano S."/>
            <person name="Terahara T."/>
            <person name="Mori K."/>
            <person name="Hamada M."/>
            <person name="Matsumoto R."/>
            <person name="Kobayashi T."/>
        </authorList>
    </citation>
    <scope>NUCLEOTIDE SEQUENCE</scope>
    <source>
        <strain evidence="5">SH18-1</strain>
    </source>
</reference>
<dbReference type="GO" id="GO:0009311">
    <property type="term" value="P:oligosaccharide metabolic process"/>
    <property type="evidence" value="ECO:0007669"/>
    <property type="project" value="InterPro"/>
</dbReference>
<dbReference type="AlphaFoldDB" id="A0A9W5YCR3"/>
<gene>
    <name evidence="5" type="ORF">SH1V18_26560</name>
</gene>
<keyword evidence="2" id="KW-0378">Hydrolase</keyword>
<dbReference type="InterPro" id="IPR008928">
    <property type="entry name" value="6-hairpin_glycosidase_sf"/>
</dbReference>
<dbReference type="RefSeq" id="WP_281816136.1">
    <property type="nucleotide sequence ID" value="NZ_BRLB01000008.1"/>
</dbReference>
<dbReference type="InterPro" id="IPR054491">
    <property type="entry name" value="MGH1-like_GH"/>
</dbReference>
<organism evidence="5 6">
    <name type="scientific">Vallitalea longa</name>
    <dbReference type="NCBI Taxonomy" id="2936439"/>
    <lineage>
        <taxon>Bacteria</taxon>
        <taxon>Bacillati</taxon>
        <taxon>Bacillota</taxon>
        <taxon>Clostridia</taxon>
        <taxon>Lachnospirales</taxon>
        <taxon>Vallitaleaceae</taxon>
        <taxon>Vallitalea</taxon>
    </lineage>
</organism>
<comment type="caution">
    <text evidence="5">The sequence shown here is derived from an EMBL/GenBank/DDBJ whole genome shotgun (WGS) entry which is preliminary data.</text>
</comment>